<feature type="transmembrane region" description="Helical" evidence="6">
    <location>
        <begin position="98"/>
        <end position="117"/>
    </location>
</feature>
<evidence type="ECO:0000256" key="2">
    <source>
        <dbReference type="ARBA" id="ARBA00005982"/>
    </source>
</evidence>
<feature type="transmembrane region" description="Helical" evidence="6">
    <location>
        <begin position="6"/>
        <end position="22"/>
    </location>
</feature>
<evidence type="ECO:0000256" key="5">
    <source>
        <dbReference type="ARBA" id="ARBA00023136"/>
    </source>
</evidence>
<feature type="transmembrane region" description="Helical" evidence="6">
    <location>
        <begin position="137"/>
        <end position="155"/>
    </location>
</feature>
<organism evidence="7 8">
    <name type="scientific">Gossypium anomalum</name>
    <dbReference type="NCBI Taxonomy" id="47600"/>
    <lineage>
        <taxon>Eukaryota</taxon>
        <taxon>Viridiplantae</taxon>
        <taxon>Streptophyta</taxon>
        <taxon>Embryophyta</taxon>
        <taxon>Tracheophyta</taxon>
        <taxon>Spermatophyta</taxon>
        <taxon>Magnoliopsida</taxon>
        <taxon>eudicotyledons</taxon>
        <taxon>Gunneridae</taxon>
        <taxon>Pentapetalae</taxon>
        <taxon>rosids</taxon>
        <taxon>malvids</taxon>
        <taxon>Malvales</taxon>
        <taxon>Malvaceae</taxon>
        <taxon>Malvoideae</taxon>
        <taxon>Gossypium</taxon>
    </lineage>
</organism>
<dbReference type="GO" id="GO:0022857">
    <property type="term" value="F:transmembrane transporter activity"/>
    <property type="evidence" value="ECO:0007669"/>
    <property type="project" value="InterPro"/>
</dbReference>
<feature type="transmembrane region" description="Helical" evidence="6">
    <location>
        <begin position="527"/>
        <end position="546"/>
    </location>
</feature>
<keyword evidence="3 6" id="KW-0812">Transmembrane</keyword>
<proteinExistence type="inferred from homology"/>
<protein>
    <recommendedName>
        <fullName evidence="9">Protein NRT1/ PTR FAMILY 5.5-like</fullName>
    </recommendedName>
</protein>
<name>A0A8J5XUN9_9ROSI</name>
<accession>A0A8J5XUN9</accession>
<evidence type="ECO:0000256" key="4">
    <source>
        <dbReference type="ARBA" id="ARBA00022989"/>
    </source>
</evidence>
<dbReference type="AlphaFoldDB" id="A0A8J5XUN9"/>
<feature type="transmembrane region" description="Helical" evidence="6">
    <location>
        <begin position="225"/>
        <end position="247"/>
    </location>
</feature>
<keyword evidence="5 6" id="KW-0472">Membrane</keyword>
<feature type="transmembrane region" description="Helical" evidence="6">
    <location>
        <begin position="401"/>
        <end position="420"/>
    </location>
</feature>
<keyword evidence="8" id="KW-1185">Reference proteome</keyword>
<evidence type="ECO:0000313" key="8">
    <source>
        <dbReference type="Proteomes" id="UP000701853"/>
    </source>
</evidence>
<feature type="transmembrane region" description="Helical" evidence="6">
    <location>
        <begin position="198"/>
        <end position="219"/>
    </location>
</feature>
<evidence type="ECO:0000256" key="1">
    <source>
        <dbReference type="ARBA" id="ARBA00004141"/>
    </source>
</evidence>
<keyword evidence="4 6" id="KW-1133">Transmembrane helix</keyword>
<feature type="transmembrane region" description="Helical" evidence="6">
    <location>
        <begin position="483"/>
        <end position="507"/>
    </location>
</feature>
<feature type="transmembrane region" description="Helical" evidence="6">
    <location>
        <begin position="29"/>
        <end position="54"/>
    </location>
</feature>
<evidence type="ECO:0000313" key="7">
    <source>
        <dbReference type="EMBL" id="KAG8475608.1"/>
    </source>
</evidence>
<reference evidence="7 8" key="1">
    <citation type="journal article" date="2021" name="bioRxiv">
        <title>The Gossypium anomalum genome as a resource for cotton improvement and evolutionary analysis of hybrid incompatibility.</title>
        <authorList>
            <person name="Grover C.E."/>
            <person name="Yuan D."/>
            <person name="Arick M.A."/>
            <person name="Miller E.R."/>
            <person name="Hu G."/>
            <person name="Peterson D.G."/>
            <person name="Wendel J.F."/>
            <person name="Udall J.A."/>
        </authorList>
    </citation>
    <scope>NUCLEOTIDE SEQUENCE [LARGE SCALE GENOMIC DNA]</scope>
    <source>
        <strain evidence="7">JFW-Udall</strain>
        <tissue evidence="7">Leaf</tissue>
    </source>
</reference>
<evidence type="ECO:0000256" key="6">
    <source>
        <dbReference type="SAM" id="Phobius"/>
    </source>
</evidence>
<dbReference type="GO" id="GO:0016020">
    <property type="term" value="C:membrane"/>
    <property type="evidence" value="ECO:0007669"/>
    <property type="project" value="UniProtKB-SubCell"/>
</dbReference>
<dbReference type="OrthoDB" id="1181826at2759"/>
<dbReference type="PANTHER" id="PTHR11654">
    <property type="entry name" value="OLIGOPEPTIDE TRANSPORTER-RELATED"/>
    <property type="match status" value="1"/>
</dbReference>
<comment type="similarity">
    <text evidence="2">Belongs to the major facilitator superfamily. Proton-dependent oligopeptide transporter (POT/PTR) (TC 2.A.17) family.</text>
</comment>
<evidence type="ECO:0000256" key="3">
    <source>
        <dbReference type="ARBA" id="ARBA00022692"/>
    </source>
</evidence>
<dbReference type="InterPro" id="IPR036259">
    <property type="entry name" value="MFS_trans_sf"/>
</dbReference>
<feature type="transmembrane region" description="Helical" evidence="6">
    <location>
        <begin position="447"/>
        <end position="471"/>
    </location>
</feature>
<sequence>MGTWIWIWICICGGFLSPKWKWFRWPERLVIFTFGLVFSKGLMSLVLQNLSSFLTDSLNLKLKEAITIVNLQEGLRNMLQICVALCIDAYLGYRWRLILSSLLYSAGLFLLALSVPGGKGCPSNCFKELKHTSFWEGLTLVIVGGAAQVIPLYALSFEQTRVAKNPEDYEPARVQVGCFRFRVKIGGWRHFLQKVIRWLLSVFLTMGALTSVYGFFFYYDKWHQHFVQSAVAIFIGLLWFLCGFPFYGPRRLQPSPLSIMLRTLIAAWQKRHLKYQINLDEEDQNHSLTDHLELLNSAAVKESPADDNLRTRWRLCTVTEVEQTKVLLDIIPMSATFIVYGMVKSLGNTFFIEQADRMRGGTPLVLLQLIQCISKSAVNEGYKMVFEKRIQRIKRRYSDGVKIGIGMLTSILCCAVASQVESKRLKALKKKGLLDNPEAEAPMSASWLLLQFIFLGAMEGLAGDGILNFFGHYAPDSRRYAPVFTSSLAGFGTILSIGFIAIIDYYSRFRYKESWIGESANESRLDLIYRAYVMLAVLNCFVYAYVASSYSHDNIIGRPENEQEIPVLEVKQQQEEETAAGDQQNKQEQEEYQLQRIFLFIFEVNGCTPIILTPRYLRYKVLNSLLKQLKFIILNSTNQYV</sequence>
<comment type="subcellular location">
    <subcellularLocation>
        <location evidence="1">Membrane</location>
        <topology evidence="1">Multi-pass membrane protein</topology>
    </subcellularLocation>
</comment>
<dbReference type="EMBL" id="JAHUZN010000012">
    <property type="protein sequence ID" value="KAG8475608.1"/>
    <property type="molecule type" value="Genomic_DNA"/>
</dbReference>
<dbReference type="InterPro" id="IPR000109">
    <property type="entry name" value="POT_fam"/>
</dbReference>
<evidence type="ECO:0008006" key="9">
    <source>
        <dbReference type="Google" id="ProtNLM"/>
    </source>
</evidence>
<dbReference type="Pfam" id="PF00854">
    <property type="entry name" value="PTR2"/>
    <property type="match status" value="1"/>
</dbReference>
<comment type="caution">
    <text evidence="7">The sequence shown here is derived from an EMBL/GenBank/DDBJ whole genome shotgun (WGS) entry which is preliminary data.</text>
</comment>
<gene>
    <name evidence="7" type="ORF">CXB51_032449</name>
</gene>
<dbReference type="Gene3D" id="1.20.1250.20">
    <property type="entry name" value="MFS general substrate transporter like domains"/>
    <property type="match status" value="1"/>
</dbReference>
<dbReference type="Proteomes" id="UP000701853">
    <property type="component" value="Chromosome 12"/>
</dbReference>